<evidence type="ECO:0000259" key="6">
    <source>
        <dbReference type="Pfam" id="PF01557"/>
    </source>
</evidence>
<dbReference type="Pfam" id="PF01557">
    <property type="entry name" value="FAA_hydrolase"/>
    <property type="match status" value="1"/>
</dbReference>
<dbReference type="SUPFAM" id="SSF56529">
    <property type="entry name" value="FAH"/>
    <property type="match status" value="1"/>
</dbReference>
<dbReference type="CTD" id="8230965"/>
<dbReference type="OMA" id="WNIAETI"/>
<evidence type="ECO:0000313" key="9">
    <source>
        <dbReference type="Proteomes" id="UP000009046"/>
    </source>
</evidence>
<dbReference type="EMBL" id="DS235804">
    <property type="protein sequence ID" value="EEB17286.1"/>
    <property type="molecule type" value="Genomic_DNA"/>
</dbReference>
<dbReference type="GeneID" id="8230965"/>
<dbReference type="GO" id="GO:0016829">
    <property type="term" value="F:lyase activity"/>
    <property type="evidence" value="ECO:0007669"/>
    <property type="project" value="UniProtKB-KW"/>
</dbReference>
<sequence length="219" mass="24039">MAYPQLNEFVKMGKKVIGAGINYRSLIESRNLPFPKEPIIFLKCSSSYITEGQSIIVPQGFNINQEVELGVIIGVKGKNIEECNAYNHVGGYCLALDMTNADYMAKSRKEGLPWALGKAFDTACPVSRFVDKCELPNPDNVRIFSKVNNELKQVCAIILTNLHFTIPKLISFISQYMTLEPGDLILTGSPSGEGPVKPGDLIECGLGNILTMKFSVKSS</sequence>
<dbReference type="eggNOG" id="KOG1535">
    <property type="taxonomic scope" value="Eukaryota"/>
</dbReference>
<dbReference type="PANTHER" id="PTHR11820">
    <property type="entry name" value="ACYLPYRUVASE"/>
    <property type="match status" value="1"/>
</dbReference>
<dbReference type="STRING" id="121224.E0VV80"/>
<dbReference type="Proteomes" id="UP000009046">
    <property type="component" value="Unassembled WGS sequence"/>
</dbReference>
<dbReference type="Gene3D" id="3.90.850.10">
    <property type="entry name" value="Fumarylacetoacetase-like, C-terminal domain"/>
    <property type="match status" value="1"/>
</dbReference>
<reference evidence="7" key="1">
    <citation type="submission" date="2007-04" db="EMBL/GenBank/DDBJ databases">
        <title>Annotation of Pediculus humanus corporis strain USDA.</title>
        <authorList>
            <person name="Kirkness E."/>
            <person name="Hannick L."/>
            <person name="Hass B."/>
            <person name="Bruggner R."/>
            <person name="Lawson D."/>
            <person name="Bidwell S."/>
            <person name="Joardar V."/>
            <person name="Caler E."/>
            <person name="Walenz B."/>
            <person name="Inman J."/>
            <person name="Schobel S."/>
            <person name="Galinsky K."/>
            <person name="Amedeo P."/>
            <person name="Strausberg R."/>
        </authorList>
    </citation>
    <scope>NUCLEOTIDE SEQUENCE</scope>
    <source>
        <strain evidence="7">USDA</strain>
    </source>
</reference>
<evidence type="ECO:0000256" key="3">
    <source>
        <dbReference type="ARBA" id="ARBA00042340"/>
    </source>
</evidence>
<accession>E0VV80</accession>
<proteinExistence type="inferred from homology"/>
<reference evidence="7" key="2">
    <citation type="submission" date="2007-04" db="EMBL/GenBank/DDBJ databases">
        <title>The genome of the human body louse.</title>
        <authorList>
            <consortium name="The Human Body Louse Genome Consortium"/>
            <person name="Kirkness E."/>
            <person name="Walenz B."/>
            <person name="Hass B."/>
            <person name="Bruggner R."/>
            <person name="Strausberg R."/>
        </authorList>
    </citation>
    <scope>NUCLEOTIDE SEQUENCE</scope>
    <source>
        <strain evidence="7">USDA</strain>
    </source>
</reference>
<gene>
    <name evidence="8" type="primary">8230965</name>
    <name evidence="7" type="ORF">Phum_PHUM459470</name>
</gene>
<dbReference type="VEuPathDB" id="VectorBase:PHUM459470"/>
<dbReference type="GO" id="GO:0050163">
    <property type="term" value="F:oxaloacetate tautomerase activity"/>
    <property type="evidence" value="ECO:0007669"/>
    <property type="project" value="UniProtKB-EC"/>
</dbReference>
<comment type="similarity">
    <text evidence="1">Belongs to the FAH family.</text>
</comment>
<dbReference type="AlphaFoldDB" id="E0VV80"/>
<dbReference type="EMBL" id="AAZO01005583">
    <property type="status" value="NOT_ANNOTATED_CDS"/>
    <property type="molecule type" value="Genomic_DNA"/>
</dbReference>
<dbReference type="InterPro" id="IPR011234">
    <property type="entry name" value="Fumarylacetoacetase-like_C"/>
</dbReference>
<dbReference type="EC" id="5.3.2.2" evidence="5"/>
<dbReference type="GO" id="GO:0046872">
    <property type="term" value="F:metal ion binding"/>
    <property type="evidence" value="ECO:0007669"/>
    <property type="project" value="UniProtKB-KW"/>
</dbReference>
<keyword evidence="7" id="KW-0456">Lyase</keyword>
<keyword evidence="9" id="KW-1185">Reference proteome</keyword>
<evidence type="ECO:0000256" key="2">
    <source>
        <dbReference type="ARBA" id="ARBA00022723"/>
    </source>
</evidence>
<evidence type="ECO:0000256" key="5">
    <source>
        <dbReference type="ARBA" id="ARBA00044973"/>
    </source>
</evidence>
<dbReference type="InterPro" id="IPR036663">
    <property type="entry name" value="Fumarylacetoacetase_C_sf"/>
</dbReference>
<feature type="domain" description="Fumarylacetoacetase-like C-terminal" evidence="6">
    <location>
        <begin position="15"/>
        <end position="216"/>
    </location>
</feature>
<organism>
    <name type="scientific">Pediculus humanus subsp. corporis</name>
    <name type="common">Body louse</name>
    <dbReference type="NCBI Taxonomy" id="121224"/>
    <lineage>
        <taxon>Eukaryota</taxon>
        <taxon>Metazoa</taxon>
        <taxon>Ecdysozoa</taxon>
        <taxon>Arthropoda</taxon>
        <taxon>Hexapoda</taxon>
        <taxon>Insecta</taxon>
        <taxon>Pterygota</taxon>
        <taxon>Neoptera</taxon>
        <taxon>Paraneoptera</taxon>
        <taxon>Psocodea</taxon>
        <taxon>Troctomorpha</taxon>
        <taxon>Phthiraptera</taxon>
        <taxon>Anoplura</taxon>
        <taxon>Pediculidae</taxon>
        <taxon>Pediculus</taxon>
    </lineage>
</organism>
<dbReference type="HOGENOM" id="CLU_028458_5_0_1"/>
<comment type="catalytic activity">
    <reaction evidence="4">
        <text>oxaloacetate = enol-oxaloacetate</text>
        <dbReference type="Rhea" id="RHEA:16021"/>
        <dbReference type="ChEBI" id="CHEBI:16452"/>
        <dbReference type="ChEBI" id="CHEBI:17479"/>
        <dbReference type="EC" id="5.3.2.2"/>
    </reaction>
    <physiologicalReaction direction="right-to-left" evidence="4">
        <dbReference type="Rhea" id="RHEA:16023"/>
    </physiologicalReaction>
</comment>
<dbReference type="PANTHER" id="PTHR11820:SF7">
    <property type="entry name" value="ACYLPYRUVASE FAHD1, MITOCHONDRIAL"/>
    <property type="match status" value="1"/>
</dbReference>
<dbReference type="GO" id="GO:0018773">
    <property type="term" value="F:acetylpyruvate hydrolase activity"/>
    <property type="evidence" value="ECO:0007669"/>
    <property type="project" value="TreeGrafter"/>
</dbReference>
<keyword evidence="7" id="KW-0413">Isomerase</keyword>
<evidence type="ECO:0000313" key="7">
    <source>
        <dbReference type="EMBL" id="EEB17286.1"/>
    </source>
</evidence>
<dbReference type="InParanoid" id="E0VV80"/>
<evidence type="ECO:0000313" key="8">
    <source>
        <dbReference type="EnsemblMetazoa" id="PHUM459470-PA"/>
    </source>
</evidence>
<evidence type="ECO:0000256" key="1">
    <source>
        <dbReference type="ARBA" id="ARBA00010211"/>
    </source>
</evidence>
<keyword evidence="7" id="KW-0378">Hydrolase</keyword>
<protein>
    <recommendedName>
        <fullName evidence="5">oxaloacetate tautomerase</fullName>
        <ecNumber evidence="5">5.3.2.2</ecNumber>
    </recommendedName>
    <alternativeName>
        <fullName evidence="3">Fumarylacetoacetate hydrolase domain-containing protein 1</fullName>
    </alternativeName>
</protein>
<keyword evidence="2" id="KW-0479">Metal-binding</keyword>
<dbReference type="EnsemblMetazoa" id="PHUM459470-RA">
    <property type="protein sequence ID" value="PHUM459470-PA"/>
    <property type="gene ID" value="PHUM459470"/>
</dbReference>
<dbReference type="RefSeq" id="XP_002430024.1">
    <property type="nucleotide sequence ID" value="XM_002429979.1"/>
</dbReference>
<dbReference type="GO" id="GO:0005739">
    <property type="term" value="C:mitochondrion"/>
    <property type="evidence" value="ECO:0007669"/>
    <property type="project" value="TreeGrafter"/>
</dbReference>
<dbReference type="FunCoup" id="E0VV80">
    <property type="interactions" value="1425"/>
</dbReference>
<evidence type="ECO:0000256" key="4">
    <source>
        <dbReference type="ARBA" id="ARBA00044911"/>
    </source>
</evidence>
<reference evidence="8" key="3">
    <citation type="submission" date="2021-02" db="UniProtKB">
        <authorList>
            <consortium name="EnsemblMetazoa"/>
        </authorList>
    </citation>
    <scope>IDENTIFICATION</scope>
    <source>
        <strain evidence="8">USDA</strain>
    </source>
</reference>
<dbReference type="KEGG" id="phu:Phum_PHUM459470"/>
<dbReference type="OrthoDB" id="411064at2759"/>
<name>E0VV80_PEDHC</name>